<evidence type="ECO:0000313" key="2">
    <source>
        <dbReference type="EMBL" id="AGF57477.1"/>
    </source>
</evidence>
<dbReference type="EMBL" id="CP004121">
    <property type="protein sequence ID" value="AGF57477.1"/>
    <property type="molecule type" value="Genomic_DNA"/>
</dbReference>
<dbReference type="Gene3D" id="2.60.120.380">
    <property type="match status" value="1"/>
</dbReference>
<feature type="signal peptide" evidence="1">
    <location>
        <begin position="1"/>
        <end position="23"/>
    </location>
</feature>
<evidence type="ECO:0000256" key="1">
    <source>
        <dbReference type="SAM" id="SignalP"/>
    </source>
</evidence>
<evidence type="ECO:0008006" key="4">
    <source>
        <dbReference type="Google" id="ProtNLM"/>
    </source>
</evidence>
<dbReference type="Proteomes" id="UP000011728">
    <property type="component" value="Chromosome"/>
</dbReference>
<reference evidence="2 3" key="1">
    <citation type="submission" date="2013-02" db="EMBL/GenBank/DDBJ databases">
        <title>Genome sequence of Clostridium saccharoperbutylacetonicum N1-4(HMT).</title>
        <authorList>
            <person name="Poehlein A."/>
            <person name="Daniel R."/>
        </authorList>
    </citation>
    <scope>NUCLEOTIDE SEQUENCE [LARGE SCALE GENOMIC DNA]</scope>
    <source>
        <strain evidence="3">N1-4(HMT)</strain>
    </source>
</reference>
<accession>M1N1V8</accession>
<dbReference type="OrthoDB" id="9798386at2"/>
<proteinExistence type="predicted"/>
<dbReference type="SUPFAM" id="SSF89260">
    <property type="entry name" value="Collagen-binding domain"/>
    <property type="match status" value="1"/>
</dbReference>
<gene>
    <name evidence="2" type="ORF">Cspa_c37170</name>
</gene>
<organism evidence="2 3">
    <name type="scientific">Clostridium saccharoperbutylacetonicum N1-4(HMT)</name>
    <dbReference type="NCBI Taxonomy" id="931276"/>
    <lineage>
        <taxon>Bacteria</taxon>
        <taxon>Bacillati</taxon>
        <taxon>Bacillota</taxon>
        <taxon>Clostridia</taxon>
        <taxon>Eubacteriales</taxon>
        <taxon>Clostridiaceae</taxon>
        <taxon>Clostridium</taxon>
    </lineage>
</organism>
<sequence length="348" mass="38613">MKFHKIISLVAAMQLLFSSNVFAAENNDKSDLAFKNDSLKTTIEDNIKKQVDVLNMDDFSTNVQSKLKDKLNKFSNLKTLASATDPYTPDKYEPNNNSGVATSGIKNQVIQANLNSATDEDWYKIDITQSDLDANGGVAAALLTNIPNNCDYDLYILQILPNGQIAGLQSVQTGNAPEAIYFNCKPGTYYAVVDAKTGVENNFSQQNYSFYFGGAYKSGTTGYMNLGMKFNFGNKNYGSNGPWLSPYQEIDLSNASFIPNQALISKLYISDDSNGAYWIGFYKLVNGIEQMGGFQSPLPLPANQYAAKELYQVQGKITRSDGFIWQPQMKIDYLYPVTLDNLHFLLGQ</sequence>
<keyword evidence="3" id="KW-1185">Reference proteome</keyword>
<dbReference type="RefSeq" id="WP_015393792.1">
    <property type="nucleotide sequence ID" value="NC_020291.1"/>
</dbReference>
<dbReference type="PATRIC" id="fig|931276.5.peg.3748"/>
<protein>
    <recommendedName>
        <fullName evidence="4">Peptidase domain-containing protein</fullName>
    </recommendedName>
</protein>
<dbReference type="KEGG" id="csr:Cspa_c37170"/>
<keyword evidence="1" id="KW-0732">Signal</keyword>
<name>M1N1V8_9CLOT</name>
<dbReference type="eggNOG" id="ENOG503278X">
    <property type="taxonomic scope" value="Bacteria"/>
</dbReference>
<dbReference type="AlphaFoldDB" id="M1N1V8"/>
<dbReference type="HOGENOM" id="CLU_796209_0_0_9"/>
<feature type="chain" id="PRO_5004015784" description="Peptidase domain-containing protein" evidence="1">
    <location>
        <begin position="24"/>
        <end position="348"/>
    </location>
</feature>
<evidence type="ECO:0000313" key="3">
    <source>
        <dbReference type="Proteomes" id="UP000011728"/>
    </source>
</evidence>